<dbReference type="InterPro" id="IPR003598">
    <property type="entry name" value="Ig_sub2"/>
</dbReference>
<feature type="domain" description="Fibronectin type-III" evidence="4">
    <location>
        <begin position="28"/>
        <end position="126"/>
    </location>
</feature>
<dbReference type="InterPro" id="IPR036116">
    <property type="entry name" value="FN3_sf"/>
</dbReference>
<dbReference type="InterPro" id="IPR007110">
    <property type="entry name" value="Ig-like_dom"/>
</dbReference>
<dbReference type="SUPFAM" id="SSF48726">
    <property type="entry name" value="Immunoglobulin"/>
    <property type="match status" value="2"/>
</dbReference>
<dbReference type="CDD" id="cd00096">
    <property type="entry name" value="Ig"/>
    <property type="match status" value="1"/>
</dbReference>
<feature type="domain" description="Ig-like" evidence="3">
    <location>
        <begin position="227"/>
        <end position="320"/>
    </location>
</feature>
<feature type="compositionally biased region" description="Basic and acidic residues" evidence="2">
    <location>
        <begin position="710"/>
        <end position="721"/>
    </location>
</feature>
<feature type="compositionally biased region" description="Basic and acidic residues" evidence="2">
    <location>
        <begin position="776"/>
        <end position="807"/>
    </location>
</feature>
<sequence>MGNHHSASHAALKPRKNVHWKSAGRPAVPGKPDVIPILTDDEPNAVTLRWAPATHDGGTPLLGYQVECNRLGGADWVRTAPPLVVRPELVLTGLEPPHRYQFRVASLNAVGRSDYSELSDVLTVSFERAANEPPVFLQHLNDVTILENEKTEFRVSFAGSPTPTIAWFKDDYEIFSSRRTAITTDETSSVLVFHQTLASDEGEVKCTATNRAGHAVSRACLLLEAAPKLRYPRQYEDGLLYEINETVFLKTTIVGKPTPTVEWRHDGQPIVTDDRVEISSSPKFSILKIHSARRSDRGEYQVHAKNNIGEDTAAFLVTITAPPDPPRRVSVTRQVDKSVTLIWEPPEDDGGCRIGNYVVEYYRGGWNVWLKATTSRKTTVTLFDLIEGSEYRFRVKAESPYGMSAPSVESAPVRIPGRAVDMEFLAVESKIISQVLTKEDGEGRNGDGKVSPAPRRKRLGGSTPAPSPPQRARSASPVPPAMKKAQAKDPSGSNEFMLVLYPDKANEKTEKRKSFQLDLEEALSPPPLSLSAPELSARCVLPFRALRNAVSSTELLHEAAMARFYKAVAMEQAQNAHNTDIPHTDRNEQKPDQKLPEIVIKQDSMDISEHSKQSSVDEATDNKWQQMSFDEDYTASTVSTDGDFSDDGSVNEDVDRDAYLNEEDTYNPRDKTARPSPLKESMAEEEESEREILKPLPLPDPNFVPKPILKRRESDTKEPKSVVDGNGLMKQDEKPNLQDKLKPYEKPKKEQKMTLLKKITKMPVQKSFPFPKLLNKAKEPEKIQEKSTNDDLQKIPKKNEKVQDKVSEERRTVIDYYGNIVKEYGSHKKPATPLYLNTEELKNVAEKQQTQEKVNVKKKILKTKKVTAKKPIENNLVPPRPRTPNKQTTSDKAVKYKTNVKEKQNSRANTPKLTPQSSTEKNKSDKNTISAQNHSQEHKKRAKQVVLKKTERATIVIPIDYQELEKQAKVTVRSAIDYTVDMCLLLLAFWVYFFKDERLAIPFLALIIYRQVQETLLARLPVWIQRYTPNWLKKKAS</sequence>
<dbReference type="PANTHER" id="PTHR13817:SF167">
    <property type="entry name" value="MYOMESIN AND MYOSIN BINDING PROTEIN"/>
    <property type="match status" value="1"/>
</dbReference>
<dbReference type="CDD" id="cd00063">
    <property type="entry name" value="FN3"/>
    <property type="match status" value="2"/>
</dbReference>
<evidence type="ECO:0000313" key="6">
    <source>
        <dbReference type="Proteomes" id="UP001153292"/>
    </source>
</evidence>
<gene>
    <name evidence="5" type="ORF">CHILSU_LOCUS5027</name>
</gene>
<keyword evidence="6" id="KW-1185">Reference proteome</keyword>
<proteinExistence type="predicted"/>
<feature type="region of interest" description="Disordered" evidence="2">
    <location>
        <begin position="865"/>
        <end position="942"/>
    </location>
</feature>
<dbReference type="SMART" id="SM00060">
    <property type="entry name" value="FN3"/>
    <property type="match status" value="2"/>
</dbReference>
<feature type="compositionally biased region" description="Basic and acidic residues" evidence="2">
    <location>
        <begin position="438"/>
        <end position="447"/>
    </location>
</feature>
<protein>
    <recommendedName>
        <fullName evidence="7">Titin</fullName>
    </recommendedName>
</protein>
<evidence type="ECO:0000259" key="3">
    <source>
        <dbReference type="PROSITE" id="PS50835"/>
    </source>
</evidence>
<evidence type="ECO:0008006" key="7">
    <source>
        <dbReference type="Google" id="ProtNLM"/>
    </source>
</evidence>
<dbReference type="InterPro" id="IPR003961">
    <property type="entry name" value="FN3_dom"/>
</dbReference>
<feature type="region of interest" description="Disordered" evidence="2">
    <location>
        <begin position="438"/>
        <end position="495"/>
    </location>
</feature>
<feature type="region of interest" description="Disordered" evidence="2">
    <location>
        <begin position="770"/>
        <end position="807"/>
    </location>
</feature>
<dbReference type="PRINTS" id="PR00014">
    <property type="entry name" value="FNTYPEIII"/>
</dbReference>
<dbReference type="SUPFAM" id="SSF49265">
    <property type="entry name" value="Fibronectin type III"/>
    <property type="match status" value="1"/>
</dbReference>
<dbReference type="Gene3D" id="2.60.40.10">
    <property type="entry name" value="Immunoglobulins"/>
    <property type="match status" value="4"/>
</dbReference>
<dbReference type="InterPro" id="IPR003599">
    <property type="entry name" value="Ig_sub"/>
</dbReference>
<dbReference type="SMART" id="SM00409">
    <property type="entry name" value="IG"/>
    <property type="match status" value="2"/>
</dbReference>
<accession>A0ABN8B1V1</accession>
<dbReference type="InterPro" id="IPR013783">
    <property type="entry name" value="Ig-like_fold"/>
</dbReference>
<dbReference type="PROSITE" id="PS50853">
    <property type="entry name" value="FN3"/>
    <property type="match status" value="2"/>
</dbReference>
<feature type="region of interest" description="Disordered" evidence="2">
    <location>
        <begin position="636"/>
        <end position="750"/>
    </location>
</feature>
<dbReference type="EMBL" id="OU963895">
    <property type="protein sequence ID" value="CAH0401789.1"/>
    <property type="molecule type" value="Genomic_DNA"/>
</dbReference>
<reference evidence="5" key="1">
    <citation type="submission" date="2021-12" db="EMBL/GenBank/DDBJ databases">
        <authorList>
            <person name="King R."/>
        </authorList>
    </citation>
    <scope>NUCLEOTIDE SEQUENCE</scope>
</reference>
<evidence type="ECO:0000259" key="4">
    <source>
        <dbReference type="PROSITE" id="PS50853"/>
    </source>
</evidence>
<feature type="domain" description="Ig-like" evidence="3">
    <location>
        <begin position="133"/>
        <end position="217"/>
    </location>
</feature>
<organism evidence="5 6">
    <name type="scientific">Chilo suppressalis</name>
    <name type="common">Asiatic rice borer moth</name>
    <dbReference type="NCBI Taxonomy" id="168631"/>
    <lineage>
        <taxon>Eukaryota</taxon>
        <taxon>Metazoa</taxon>
        <taxon>Ecdysozoa</taxon>
        <taxon>Arthropoda</taxon>
        <taxon>Hexapoda</taxon>
        <taxon>Insecta</taxon>
        <taxon>Pterygota</taxon>
        <taxon>Neoptera</taxon>
        <taxon>Endopterygota</taxon>
        <taxon>Lepidoptera</taxon>
        <taxon>Glossata</taxon>
        <taxon>Ditrysia</taxon>
        <taxon>Pyraloidea</taxon>
        <taxon>Crambidae</taxon>
        <taxon>Crambinae</taxon>
        <taxon>Chilo</taxon>
    </lineage>
</organism>
<dbReference type="PROSITE" id="PS50835">
    <property type="entry name" value="IG_LIKE"/>
    <property type="match status" value="2"/>
</dbReference>
<feature type="compositionally biased region" description="Polar residues" evidence="2">
    <location>
        <begin position="906"/>
        <end position="919"/>
    </location>
</feature>
<dbReference type="InterPro" id="IPR050964">
    <property type="entry name" value="Striated_Muscle_Regulatory"/>
</dbReference>
<evidence type="ECO:0000313" key="5">
    <source>
        <dbReference type="EMBL" id="CAH0401789.1"/>
    </source>
</evidence>
<evidence type="ECO:0000256" key="2">
    <source>
        <dbReference type="SAM" id="MobiDB-lite"/>
    </source>
</evidence>
<dbReference type="Pfam" id="PF07679">
    <property type="entry name" value="I-set"/>
    <property type="match status" value="2"/>
</dbReference>
<feature type="compositionally biased region" description="Basic and acidic residues" evidence="2">
    <location>
        <begin position="730"/>
        <end position="750"/>
    </location>
</feature>
<feature type="compositionally biased region" description="Acidic residues" evidence="2">
    <location>
        <begin position="643"/>
        <end position="665"/>
    </location>
</feature>
<dbReference type="SMART" id="SM00408">
    <property type="entry name" value="IGc2"/>
    <property type="match status" value="2"/>
</dbReference>
<evidence type="ECO:0000256" key="1">
    <source>
        <dbReference type="ARBA" id="ARBA00022737"/>
    </source>
</evidence>
<feature type="region of interest" description="Disordered" evidence="2">
    <location>
        <begin position="1"/>
        <end position="26"/>
    </location>
</feature>
<dbReference type="InterPro" id="IPR013098">
    <property type="entry name" value="Ig_I-set"/>
</dbReference>
<keyword evidence="1" id="KW-0677">Repeat</keyword>
<name>A0ABN8B1V1_CHISP</name>
<dbReference type="Proteomes" id="UP001153292">
    <property type="component" value="Chromosome 2"/>
</dbReference>
<dbReference type="PANTHER" id="PTHR13817">
    <property type="entry name" value="TITIN"/>
    <property type="match status" value="1"/>
</dbReference>
<feature type="domain" description="Fibronectin type-III" evidence="4">
    <location>
        <begin position="325"/>
        <end position="418"/>
    </location>
</feature>
<dbReference type="Pfam" id="PF00041">
    <property type="entry name" value="fn3"/>
    <property type="match status" value="2"/>
</dbReference>
<dbReference type="InterPro" id="IPR036179">
    <property type="entry name" value="Ig-like_dom_sf"/>
</dbReference>